<dbReference type="Gene3D" id="3.30.1360.180">
    <property type="match status" value="1"/>
</dbReference>
<dbReference type="PANTHER" id="PTHR10151:SF120">
    <property type="entry name" value="BIS(5'-ADENOSYL)-TRIPHOSPHATASE"/>
    <property type="match status" value="1"/>
</dbReference>
<protein>
    <submittedName>
        <fullName evidence="2">AlkP superfamily pyrophosphatase or phosphodiesterase</fullName>
    </submittedName>
</protein>
<organism evidence="2 3">
    <name type="scientific">Dyella japonica</name>
    <dbReference type="NCBI Taxonomy" id="231455"/>
    <lineage>
        <taxon>Bacteria</taxon>
        <taxon>Pseudomonadati</taxon>
        <taxon>Pseudomonadota</taxon>
        <taxon>Gammaproteobacteria</taxon>
        <taxon>Lysobacterales</taxon>
        <taxon>Rhodanobacteraceae</taxon>
        <taxon>Dyella</taxon>
    </lineage>
</organism>
<dbReference type="Pfam" id="PF01663">
    <property type="entry name" value="Phosphodiest"/>
    <property type="match status" value="1"/>
</dbReference>
<dbReference type="RefSeq" id="WP_354012499.1">
    <property type="nucleotide sequence ID" value="NZ_JBEPMU010000001.1"/>
</dbReference>
<evidence type="ECO:0000313" key="2">
    <source>
        <dbReference type="EMBL" id="MET3651036.1"/>
    </source>
</evidence>
<sequence>MKILFRPLLCSLIALGAGCATPHPQAAAPAVTAPQSAAKAKPAPAPLLLISIDGYRTDYIERGLSPTLASLAKQGVRAADGMQPSFPSLTFPNHYTIVTGLRPDHHGIINNTMTDASLGKFSLSNRDAVSNGQWWAEGTPLWETAQMHGMKTATMFWPGSEADIHGEHPNFWKPYDGNVTPDQRVDQVLAWLDQPTAERPAFLTLYFDAVDHAGHDFGPDSPQVNEAIAQTDAALGRLVQGLQQRGLLDRINMIVLADHGMASAPQRNAVLIDKLIPLKHVELVSVGVLAGFNPKPGFDFAKIEAQLEKPQHHMTCWDKTRVPTRFAYGSNPRVPQLLCLADVGWRISTTEYLAKKKKPTQGDHGYDNAAPQMQALFVAHGPAFRQDALVPSFPNVDVYPLMTHLLDLPAAANDGDYDAVKGMLKPDAQ</sequence>
<comment type="caution">
    <text evidence="2">The sequence shown here is derived from an EMBL/GenBank/DDBJ whole genome shotgun (WGS) entry which is preliminary data.</text>
</comment>
<feature type="chain" id="PRO_5045611027" evidence="1">
    <location>
        <begin position="27"/>
        <end position="429"/>
    </location>
</feature>
<dbReference type="InterPro" id="IPR017850">
    <property type="entry name" value="Alkaline_phosphatase_core_sf"/>
</dbReference>
<accession>A0ABV2JQC8</accession>
<gene>
    <name evidence="2" type="ORF">ABIC75_000738</name>
</gene>
<dbReference type="CDD" id="cd16018">
    <property type="entry name" value="Enpp"/>
    <property type="match status" value="1"/>
</dbReference>
<feature type="signal peptide" evidence="1">
    <location>
        <begin position="1"/>
        <end position="26"/>
    </location>
</feature>
<dbReference type="InterPro" id="IPR002591">
    <property type="entry name" value="Phosphodiest/P_Trfase"/>
</dbReference>
<keyword evidence="1" id="KW-0732">Signal</keyword>
<dbReference type="Proteomes" id="UP001549184">
    <property type="component" value="Unassembled WGS sequence"/>
</dbReference>
<dbReference type="SUPFAM" id="SSF53649">
    <property type="entry name" value="Alkaline phosphatase-like"/>
    <property type="match status" value="1"/>
</dbReference>
<dbReference type="EMBL" id="JBEPMU010000001">
    <property type="protein sequence ID" value="MET3651036.1"/>
    <property type="molecule type" value="Genomic_DNA"/>
</dbReference>
<dbReference type="PANTHER" id="PTHR10151">
    <property type="entry name" value="ECTONUCLEOTIDE PYROPHOSPHATASE/PHOSPHODIESTERASE"/>
    <property type="match status" value="1"/>
</dbReference>
<name>A0ABV2JQC8_9GAMM</name>
<dbReference type="PROSITE" id="PS51257">
    <property type="entry name" value="PROKAR_LIPOPROTEIN"/>
    <property type="match status" value="1"/>
</dbReference>
<keyword evidence="3" id="KW-1185">Reference proteome</keyword>
<evidence type="ECO:0000313" key="3">
    <source>
        <dbReference type="Proteomes" id="UP001549184"/>
    </source>
</evidence>
<proteinExistence type="predicted"/>
<reference evidence="2 3" key="1">
    <citation type="submission" date="2024-06" db="EMBL/GenBank/DDBJ databases">
        <title>Sorghum-associated microbial communities from plants grown in Nebraska, USA.</title>
        <authorList>
            <person name="Schachtman D."/>
        </authorList>
    </citation>
    <scope>NUCLEOTIDE SEQUENCE [LARGE SCALE GENOMIC DNA]</scope>
    <source>
        <strain evidence="2 3">1073</strain>
    </source>
</reference>
<dbReference type="Gene3D" id="3.40.720.10">
    <property type="entry name" value="Alkaline Phosphatase, subunit A"/>
    <property type="match status" value="1"/>
</dbReference>
<evidence type="ECO:0000256" key="1">
    <source>
        <dbReference type="SAM" id="SignalP"/>
    </source>
</evidence>